<feature type="region of interest" description="Disordered" evidence="1">
    <location>
        <begin position="195"/>
        <end position="222"/>
    </location>
</feature>
<accession>A0A8X6XXZ0</accession>
<protein>
    <submittedName>
        <fullName evidence="2">Uncharacterized protein</fullName>
    </submittedName>
</protein>
<dbReference type="Proteomes" id="UP000886998">
    <property type="component" value="Unassembled WGS sequence"/>
</dbReference>
<feature type="compositionally biased region" description="Low complexity" evidence="1">
    <location>
        <begin position="103"/>
        <end position="118"/>
    </location>
</feature>
<dbReference type="AlphaFoldDB" id="A0A8X6XXZ0"/>
<proteinExistence type="predicted"/>
<feature type="compositionally biased region" description="Polar residues" evidence="1">
    <location>
        <begin position="53"/>
        <end position="85"/>
    </location>
</feature>
<dbReference type="EMBL" id="BMAV01013798">
    <property type="protein sequence ID" value="GFY61692.1"/>
    <property type="molecule type" value="Genomic_DNA"/>
</dbReference>
<keyword evidence="3" id="KW-1185">Reference proteome</keyword>
<sequence length="222" mass="24927">MYSPQGSGFPQRGANRMCFSPMNSSNIPLGLHSGQMPLGLYSPMNLSPGRFSPGNQYPGSYSARNTSQGEFSPRHSSSGNYSFGNASADGYSPFSSPPQKMYSPRNSSPNWNSPRNTSPLHQQVMRRSFNNSRYSSDNNNSQQSYSSNGDYGPRVKPYSHNKRNNQFRNSDNYNIQDYVNPSMLEDPWAALKAERNNKSMKKRTVESGEAEMVNYPKEKDNN</sequence>
<dbReference type="Pfam" id="PF15502">
    <property type="entry name" value="MPLKIP"/>
    <property type="match status" value="1"/>
</dbReference>
<evidence type="ECO:0000256" key="1">
    <source>
        <dbReference type="SAM" id="MobiDB-lite"/>
    </source>
</evidence>
<evidence type="ECO:0000313" key="2">
    <source>
        <dbReference type="EMBL" id="GFY61692.1"/>
    </source>
</evidence>
<comment type="caution">
    <text evidence="2">The sequence shown here is derived from an EMBL/GenBank/DDBJ whole genome shotgun (WGS) entry which is preliminary data.</text>
</comment>
<feature type="compositionally biased region" description="Low complexity" evidence="1">
    <location>
        <begin position="131"/>
        <end position="148"/>
    </location>
</feature>
<name>A0A8X6XXZ0_9ARAC</name>
<evidence type="ECO:0000313" key="3">
    <source>
        <dbReference type="Proteomes" id="UP000886998"/>
    </source>
</evidence>
<organism evidence="2 3">
    <name type="scientific">Trichonephila inaurata madagascariensis</name>
    <dbReference type="NCBI Taxonomy" id="2747483"/>
    <lineage>
        <taxon>Eukaryota</taxon>
        <taxon>Metazoa</taxon>
        <taxon>Ecdysozoa</taxon>
        <taxon>Arthropoda</taxon>
        <taxon>Chelicerata</taxon>
        <taxon>Arachnida</taxon>
        <taxon>Araneae</taxon>
        <taxon>Araneomorphae</taxon>
        <taxon>Entelegynae</taxon>
        <taxon>Araneoidea</taxon>
        <taxon>Nephilidae</taxon>
        <taxon>Trichonephila</taxon>
        <taxon>Trichonephila inaurata</taxon>
    </lineage>
</organism>
<gene>
    <name evidence="2" type="primary">NCL1_28801</name>
    <name evidence="2" type="ORF">TNIN_348021</name>
</gene>
<reference evidence="2" key="1">
    <citation type="submission" date="2020-08" db="EMBL/GenBank/DDBJ databases">
        <title>Multicomponent nature underlies the extraordinary mechanical properties of spider dragline silk.</title>
        <authorList>
            <person name="Kono N."/>
            <person name="Nakamura H."/>
            <person name="Mori M."/>
            <person name="Yoshida Y."/>
            <person name="Ohtoshi R."/>
            <person name="Malay A.D."/>
            <person name="Moran D.A.P."/>
            <person name="Tomita M."/>
            <person name="Numata K."/>
            <person name="Arakawa K."/>
        </authorList>
    </citation>
    <scope>NUCLEOTIDE SEQUENCE</scope>
</reference>
<feature type="region of interest" description="Disordered" evidence="1">
    <location>
        <begin position="131"/>
        <end position="174"/>
    </location>
</feature>
<dbReference type="OrthoDB" id="6431170at2759"/>
<dbReference type="InterPro" id="IPR028265">
    <property type="entry name" value="TTDN1/SICKLE"/>
</dbReference>
<feature type="region of interest" description="Disordered" evidence="1">
    <location>
        <begin position="47"/>
        <end position="118"/>
    </location>
</feature>